<organism evidence="10 11">
    <name type="scientific">Pararhodobacter oceanensis</name>
    <dbReference type="NCBI Taxonomy" id="2172121"/>
    <lineage>
        <taxon>Bacteria</taxon>
        <taxon>Pseudomonadati</taxon>
        <taxon>Pseudomonadota</taxon>
        <taxon>Alphaproteobacteria</taxon>
        <taxon>Rhodobacterales</taxon>
        <taxon>Paracoccaceae</taxon>
        <taxon>Pararhodobacter</taxon>
    </lineage>
</organism>
<evidence type="ECO:0000256" key="1">
    <source>
        <dbReference type="ARBA" id="ARBA00004651"/>
    </source>
</evidence>
<keyword evidence="11" id="KW-1185">Reference proteome</keyword>
<dbReference type="CDD" id="cd06582">
    <property type="entry name" value="TM_PBP1_LivH_like"/>
    <property type="match status" value="1"/>
</dbReference>
<evidence type="ECO:0000256" key="2">
    <source>
        <dbReference type="ARBA" id="ARBA00022448"/>
    </source>
</evidence>
<dbReference type="InterPro" id="IPR001851">
    <property type="entry name" value="ABC_transp_permease"/>
</dbReference>
<dbReference type="EMBL" id="QDKM01000001">
    <property type="protein sequence ID" value="PVH30162.1"/>
    <property type="molecule type" value="Genomic_DNA"/>
</dbReference>
<dbReference type="PANTHER" id="PTHR11795">
    <property type="entry name" value="BRANCHED-CHAIN AMINO ACID TRANSPORT SYSTEM PERMEASE PROTEIN LIVH"/>
    <property type="match status" value="1"/>
</dbReference>
<sequence length="284" mass="29708">MDIVVLIGLDAFSYVLTLLLVTLGLVIIYGMMNVINMAHGELFMLGAYTVATLLASGVPFWICLLAAPIVVGLAGLLVEEFVIRHVYGRPIDTILATWGLSIAIKQMIIIVFGPAAVSIANPVPGSVNLMGVDYPAYRLVIMALAAALALATYLVIYRSTTGLQIRAVISNRAMAGSLGVNTRRMDRATFAVGSALAGVAGAIMSPMISVDPQMGVGFLIPAFLSVLVGGLNSLIGAVIGAGTIGGTTSILSANMAQADAQIIVFLLAIMIIRFVPQGLWKGFR</sequence>
<evidence type="ECO:0000313" key="11">
    <source>
        <dbReference type="Proteomes" id="UP000245911"/>
    </source>
</evidence>
<evidence type="ECO:0000256" key="4">
    <source>
        <dbReference type="ARBA" id="ARBA00022692"/>
    </source>
</evidence>
<feature type="transmembrane region" description="Helical" evidence="9">
    <location>
        <begin position="188"/>
        <end position="208"/>
    </location>
</feature>
<dbReference type="NCBIfam" id="TIGR03409">
    <property type="entry name" value="urea_trans_UrtB"/>
    <property type="match status" value="1"/>
</dbReference>
<reference evidence="10 11" key="1">
    <citation type="submission" date="2018-04" db="EMBL/GenBank/DDBJ databases">
        <title>Pararhodobacter oceanense sp. nov., isolated from marine intertidal sediment.</title>
        <authorList>
            <person name="Wang X.-L."/>
            <person name="Du Z.-J."/>
        </authorList>
    </citation>
    <scope>NUCLEOTIDE SEQUENCE [LARGE SCALE GENOMIC DNA]</scope>
    <source>
        <strain evidence="10 11">AM505</strain>
    </source>
</reference>
<evidence type="ECO:0000256" key="3">
    <source>
        <dbReference type="ARBA" id="ARBA00022475"/>
    </source>
</evidence>
<dbReference type="InterPro" id="IPR017779">
    <property type="entry name" value="ABC_UrtB_bac"/>
</dbReference>
<keyword evidence="7 9" id="KW-0472">Membrane</keyword>
<feature type="transmembrane region" description="Helical" evidence="9">
    <location>
        <begin position="94"/>
        <end position="116"/>
    </location>
</feature>
<keyword evidence="3" id="KW-1003">Cell membrane</keyword>
<feature type="transmembrane region" description="Helical" evidence="9">
    <location>
        <begin position="262"/>
        <end position="280"/>
    </location>
</feature>
<proteinExistence type="inferred from homology"/>
<dbReference type="Pfam" id="PF02653">
    <property type="entry name" value="BPD_transp_2"/>
    <property type="match status" value="1"/>
</dbReference>
<dbReference type="Proteomes" id="UP000245911">
    <property type="component" value="Unassembled WGS sequence"/>
</dbReference>
<protein>
    <submittedName>
        <fullName evidence="10">Urea ABC transporter permease subunit UrtB</fullName>
    </submittedName>
</protein>
<evidence type="ECO:0000256" key="7">
    <source>
        <dbReference type="ARBA" id="ARBA00023136"/>
    </source>
</evidence>
<feature type="transmembrane region" description="Helical" evidence="9">
    <location>
        <begin position="12"/>
        <end position="30"/>
    </location>
</feature>
<dbReference type="GO" id="GO:0022857">
    <property type="term" value="F:transmembrane transporter activity"/>
    <property type="evidence" value="ECO:0007669"/>
    <property type="project" value="InterPro"/>
</dbReference>
<keyword evidence="4 9" id="KW-0812">Transmembrane</keyword>
<feature type="transmembrane region" description="Helical" evidence="9">
    <location>
        <begin position="214"/>
        <end position="241"/>
    </location>
</feature>
<dbReference type="RefSeq" id="WP_116556566.1">
    <property type="nucleotide sequence ID" value="NZ_QDKM01000001.1"/>
</dbReference>
<keyword evidence="2" id="KW-0813">Transport</keyword>
<evidence type="ECO:0000256" key="9">
    <source>
        <dbReference type="SAM" id="Phobius"/>
    </source>
</evidence>
<evidence type="ECO:0000256" key="8">
    <source>
        <dbReference type="ARBA" id="ARBA00037998"/>
    </source>
</evidence>
<gene>
    <name evidence="10" type="primary">urtB</name>
    <name evidence="10" type="ORF">DDE20_00925</name>
</gene>
<evidence type="ECO:0000256" key="5">
    <source>
        <dbReference type="ARBA" id="ARBA00022970"/>
    </source>
</evidence>
<name>A0A2T8HXR9_9RHOB</name>
<dbReference type="AlphaFoldDB" id="A0A2T8HXR9"/>
<comment type="similarity">
    <text evidence="8">Belongs to the binding-protein-dependent transport system permease family. LivHM subfamily.</text>
</comment>
<dbReference type="GO" id="GO:0006865">
    <property type="term" value="P:amino acid transport"/>
    <property type="evidence" value="ECO:0007669"/>
    <property type="project" value="UniProtKB-KW"/>
</dbReference>
<dbReference type="OrthoDB" id="9807115at2"/>
<feature type="transmembrane region" description="Helical" evidence="9">
    <location>
        <begin position="136"/>
        <end position="156"/>
    </location>
</feature>
<accession>A0A2T8HXR9</accession>
<dbReference type="GO" id="GO:0005886">
    <property type="term" value="C:plasma membrane"/>
    <property type="evidence" value="ECO:0007669"/>
    <property type="project" value="UniProtKB-SubCell"/>
</dbReference>
<comment type="subcellular location">
    <subcellularLocation>
        <location evidence="1">Cell membrane</location>
        <topology evidence="1">Multi-pass membrane protein</topology>
    </subcellularLocation>
</comment>
<evidence type="ECO:0000313" key="10">
    <source>
        <dbReference type="EMBL" id="PVH30162.1"/>
    </source>
</evidence>
<comment type="caution">
    <text evidence="10">The sequence shown here is derived from an EMBL/GenBank/DDBJ whole genome shotgun (WGS) entry which is preliminary data.</text>
</comment>
<evidence type="ECO:0000256" key="6">
    <source>
        <dbReference type="ARBA" id="ARBA00022989"/>
    </source>
</evidence>
<keyword evidence="6 9" id="KW-1133">Transmembrane helix</keyword>
<dbReference type="PANTHER" id="PTHR11795:SF447">
    <property type="entry name" value="ABC TRANSPORTER PERMEASE PROTEIN"/>
    <property type="match status" value="1"/>
</dbReference>
<dbReference type="InterPro" id="IPR052157">
    <property type="entry name" value="BCAA_transport_permease"/>
</dbReference>
<keyword evidence="5" id="KW-0029">Amino-acid transport</keyword>